<feature type="domain" description="SMP-30/Gluconolactonase/LRE-like region" evidence="1">
    <location>
        <begin position="385"/>
        <end position="463"/>
    </location>
</feature>
<protein>
    <recommendedName>
        <fullName evidence="1">SMP-30/Gluconolactonase/LRE-like region domain-containing protein</fullName>
    </recommendedName>
</protein>
<dbReference type="PANTHER" id="PTHR25462:SF296">
    <property type="entry name" value="MEIOTIC P26, ISOFORM F"/>
    <property type="match status" value="1"/>
</dbReference>
<dbReference type="EMBL" id="JAEAOA010000379">
    <property type="protein sequence ID" value="KAK3593040.1"/>
    <property type="molecule type" value="Genomic_DNA"/>
</dbReference>
<dbReference type="InterPro" id="IPR013658">
    <property type="entry name" value="SGL"/>
</dbReference>
<sequence>MSMHHSVDLQSVQAQQNWNSISSDMHRCSMHDEEYKYFCTNHKELCCSHCAVKYHRKCEELLLTKDLFCTKEVRDISNKQISEKLDEVKKMFITLLESRSNNLKIIEQQKTAITKIIQDWTFNIKERVDRVQTAALEELNQICKQERVTITDESMECKSTIAAIETTEEMLMESRKSEDDMKVAIITTKLTGQVFKYLERYKIMEMNSEIVALGFDIENRCEGIIKTMSSIRKMITRVATKKTILPNIQPNSMFTFSTKIPHDREICDICSGVFMSDERLVLSDSGNKKLKLFNSRFQLIYCLKMDGENMYICRVDEGTVAVTVGRYIRLVSATNILVLQRIIFVGDDCYGIASYQKNIFVHITGGLFLTFDTSGIVINKIMSGNALDWHNTHCASPDGKRIYCTTNNRMVTMDMKGNRINMFESKDMKLPSGITVDKQGIIYCCGMVSNTVIQISPEGRQLGVLLSRNDTLQKPVGICLNDKNDTILVFEEYSDYVKVFKLI</sequence>
<accession>A0AAE0VXX5</accession>
<dbReference type="InterPro" id="IPR047153">
    <property type="entry name" value="TRIM45/56/19-like"/>
</dbReference>
<dbReference type="SUPFAM" id="SSF57845">
    <property type="entry name" value="B-box zinc-binding domain"/>
    <property type="match status" value="1"/>
</dbReference>
<dbReference type="AlphaFoldDB" id="A0AAE0VXX5"/>
<keyword evidence="3" id="KW-1185">Reference proteome</keyword>
<name>A0AAE0VXX5_9BIVA</name>
<dbReference type="InterPro" id="IPR011042">
    <property type="entry name" value="6-blade_b-propeller_TolB-like"/>
</dbReference>
<proteinExistence type="predicted"/>
<dbReference type="Proteomes" id="UP001195483">
    <property type="component" value="Unassembled WGS sequence"/>
</dbReference>
<evidence type="ECO:0000313" key="2">
    <source>
        <dbReference type="EMBL" id="KAK3593040.1"/>
    </source>
</evidence>
<evidence type="ECO:0000313" key="3">
    <source>
        <dbReference type="Proteomes" id="UP001195483"/>
    </source>
</evidence>
<comment type="caution">
    <text evidence="2">The sequence shown here is derived from an EMBL/GenBank/DDBJ whole genome shotgun (WGS) entry which is preliminary data.</text>
</comment>
<reference evidence="2" key="2">
    <citation type="journal article" date="2021" name="Genome Biol. Evol.">
        <title>Developing a high-quality reference genome for a parasitic bivalve with doubly uniparental inheritance (Bivalvia: Unionida).</title>
        <authorList>
            <person name="Smith C.H."/>
        </authorList>
    </citation>
    <scope>NUCLEOTIDE SEQUENCE</scope>
    <source>
        <strain evidence="2">CHS0354</strain>
        <tissue evidence="2">Mantle</tissue>
    </source>
</reference>
<evidence type="ECO:0000259" key="1">
    <source>
        <dbReference type="Pfam" id="PF08450"/>
    </source>
</evidence>
<reference evidence="2" key="3">
    <citation type="submission" date="2023-05" db="EMBL/GenBank/DDBJ databases">
        <authorList>
            <person name="Smith C.H."/>
        </authorList>
    </citation>
    <scope>NUCLEOTIDE SEQUENCE</scope>
    <source>
        <strain evidence="2">CHS0354</strain>
        <tissue evidence="2">Mantle</tissue>
    </source>
</reference>
<gene>
    <name evidence="2" type="ORF">CHS0354_005408</name>
</gene>
<dbReference type="Gene3D" id="2.120.10.30">
    <property type="entry name" value="TolB, C-terminal domain"/>
    <property type="match status" value="1"/>
</dbReference>
<organism evidence="2 3">
    <name type="scientific">Potamilus streckersoni</name>
    <dbReference type="NCBI Taxonomy" id="2493646"/>
    <lineage>
        <taxon>Eukaryota</taxon>
        <taxon>Metazoa</taxon>
        <taxon>Spiralia</taxon>
        <taxon>Lophotrochozoa</taxon>
        <taxon>Mollusca</taxon>
        <taxon>Bivalvia</taxon>
        <taxon>Autobranchia</taxon>
        <taxon>Heteroconchia</taxon>
        <taxon>Palaeoheterodonta</taxon>
        <taxon>Unionida</taxon>
        <taxon>Unionoidea</taxon>
        <taxon>Unionidae</taxon>
        <taxon>Ambleminae</taxon>
        <taxon>Lampsilini</taxon>
        <taxon>Potamilus</taxon>
    </lineage>
</organism>
<dbReference type="SUPFAM" id="SSF101898">
    <property type="entry name" value="NHL repeat"/>
    <property type="match status" value="1"/>
</dbReference>
<reference evidence="2" key="1">
    <citation type="journal article" date="2021" name="Genome Biol. Evol.">
        <title>A High-Quality Reference Genome for a Parasitic Bivalve with Doubly Uniparental Inheritance (Bivalvia: Unionida).</title>
        <authorList>
            <person name="Smith C.H."/>
        </authorList>
    </citation>
    <scope>NUCLEOTIDE SEQUENCE</scope>
    <source>
        <strain evidence="2">CHS0354</strain>
    </source>
</reference>
<dbReference type="PANTHER" id="PTHR25462">
    <property type="entry name" value="BONUS, ISOFORM C-RELATED"/>
    <property type="match status" value="1"/>
</dbReference>
<dbReference type="Pfam" id="PF08450">
    <property type="entry name" value="SGL"/>
    <property type="match status" value="1"/>
</dbReference>